<protein>
    <submittedName>
        <fullName evidence="1">Uncharacterized protein</fullName>
    </submittedName>
</protein>
<dbReference type="AlphaFoldDB" id="A0A916S5T3"/>
<dbReference type="RefSeq" id="WP_188821464.1">
    <property type="nucleotide sequence ID" value="NZ_BMHH01000002.1"/>
</dbReference>
<gene>
    <name evidence="1" type="ORF">GCM10011491_06750</name>
</gene>
<keyword evidence="2" id="KW-1185">Reference proteome</keyword>
<reference evidence="1" key="1">
    <citation type="journal article" date="2014" name="Int. J. Syst. Evol. Microbiol.">
        <title>Complete genome sequence of Corynebacterium casei LMG S-19264T (=DSM 44701T), isolated from a smear-ripened cheese.</title>
        <authorList>
            <consortium name="US DOE Joint Genome Institute (JGI-PGF)"/>
            <person name="Walter F."/>
            <person name="Albersmeier A."/>
            <person name="Kalinowski J."/>
            <person name="Ruckert C."/>
        </authorList>
    </citation>
    <scope>NUCLEOTIDE SEQUENCE</scope>
    <source>
        <strain evidence="1">CGMCC 1.15082</strain>
    </source>
</reference>
<dbReference type="EMBL" id="BMHH01000002">
    <property type="protein sequence ID" value="GGA82000.1"/>
    <property type="molecule type" value="Genomic_DNA"/>
</dbReference>
<evidence type="ECO:0000313" key="1">
    <source>
        <dbReference type="EMBL" id="GGA82000.1"/>
    </source>
</evidence>
<dbReference type="Proteomes" id="UP000646478">
    <property type="component" value="Unassembled WGS sequence"/>
</dbReference>
<reference evidence="1" key="2">
    <citation type="submission" date="2020-09" db="EMBL/GenBank/DDBJ databases">
        <authorList>
            <person name="Sun Q."/>
            <person name="Zhou Y."/>
        </authorList>
    </citation>
    <scope>NUCLEOTIDE SEQUENCE</scope>
    <source>
        <strain evidence="1">CGMCC 1.15082</strain>
    </source>
</reference>
<name>A0A916S5T3_9HYPH</name>
<organism evidence="1 2">
    <name type="scientific">Brucella endophytica</name>
    <dbReference type="NCBI Taxonomy" id="1963359"/>
    <lineage>
        <taxon>Bacteria</taxon>
        <taxon>Pseudomonadati</taxon>
        <taxon>Pseudomonadota</taxon>
        <taxon>Alphaproteobacteria</taxon>
        <taxon>Hyphomicrobiales</taxon>
        <taxon>Brucellaceae</taxon>
        <taxon>Brucella/Ochrobactrum group</taxon>
        <taxon>Brucella</taxon>
    </lineage>
</organism>
<sequence length="122" mass="12575">MGKKRKAIPKRIGGFKVPKALRRSKMLRALLGTSTGRNLLASALTAGAAAAAAALVEERHEIAKAGKKGLKKSGKSMAIATKAIQSAADAAIEVIGNTAHSLLPEEASKEKKLDAGGAVIRH</sequence>
<evidence type="ECO:0000313" key="2">
    <source>
        <dbReference type="Proteomes" id="UP000646478"/>
    </source>
</evidence>
<comment type="caution">
    <text evidence="1">The sequence shown here is derived from an EMBL/GenBank/DDBJ whole genome shotgun (WGS) entry which is preliminary data.</text>
</comment>
<accession>A0A916S5T3</accession>
<proteinExistence type="predicted"/>